<organism evidence="2 3">
    <name type="scientific">Fictibacillus norfolkensis</name>
    <dbReference type="NCBI Taxonomy" id="2762233"/>
    <lineage>
        <taxon>Bacteria</taxon>
        <taxon>Bacillati</taxon>
        <taxon>Bacillota</taxon>
        <taxon>Bacilli</taxon>
        <taxon>Bacillales</taxon>
        <taxon>Fictibacillaceae</taxon>
        <taxon>Fictibacillus</taxon>
    </lineage>
</organism>
<feature type="compositionally biased region" description="Polar residues" evidence="1">
    <location>
        <begin position="108"/>
        <end position="124"/>
    </location>
</feature>
<feature type="compositionally biased region" description="Low complexity" evidence="1">
    <location>
        <begin position="1"/>
        <end position="25"/>
    </location>
</feature>
<accession>A0ABR8SQ63</accession>
<proteinExistence type="predicted"/>
<dbReference type="EMBL" id="JACSQM010000007">
    <property type="protein sequence ID" value="MBD7965535.1"/>
    <property type="molecule type" value="Genomic_DNA"/>
</dbReference>
<feature type="compositionally biased region" description="Polar residues" evidence="1">
    <location>
        <begin position="55"/>
        <end position="69"/>
    </location>
</feature>
<evidence type="ECO:0000313" key="3">
    <source>
        <dbReference type="Proteomes" id="UP000603641"/>
    </source>
</evidence>
<feature type="region of interest" description="Disordered" evidence="1">
    <location>
        <begin position="1"/>
        <end position="158"/>
    </location>
</feature>
<evidence type="ECO:0000256" key="1">
    <source>
        <dbReference type="SAM" id="MobiDB-lite"/>
    </source>
</evidence>
<evidence type="ECO:0000313" key="2">
    <source>
        <dbReference type="EMBL" id="MBD7965535.1"/>
    </source>
</evidence>
<sequence length="417" mass="43701">MTVDVEQGDVDVNQGQGQTLGSQTQNPIENQTQSMGSQTGNQAQTNTQGQTGSSLGPQSQTNTQGLSGSTLGPQTQNTTQGQSGSTMGDQTQNPSQGQSGSTLTQTQNPSQTGSTVTQNSTPTLGGNNSQTQTHTNGNQTTGAQTLQANPTNNSSADVSVNGVTVSVPVNVNVHCGCKEKKKKEKRRPQKGNRCDCCAKALGNLLNQVRQNQLSSLETVNLYLTDSPALDNPLENQTITNVNGCSTVSVATGSIPIVTPITTLQLCKVAGLQATTPSLVQTILAFANNCTNNPCFRRECDCGGDDDCNTCNNEFCSCNCCANGIGEQLPIGGQVNLIVEDLEDPIGPVFVRNVCDCLGFFVDDLITPTIVYVFTLCAINGFTPVLTPIVPPPAPPAPPAPPQTPIITLFNCCMDDED</sequence>
<comment type="caution">
    <text evidence="2">The sequence shown here is derived from an EMBL/GenBank/DDBJ whole genome shotgun (WGS) entry which is preliminary data.</text>
</comment>
<name>A0ABR8SQ63_9BACL</name>
<feature type="compositionally biased region" description="Low complexity" evidence="1">
    <location>
        <begin position="70"/>
        <end position="107"/>
    </location>
</feature>
<gene>
    <name evidence="2" type="ORF">H9648_15845</name>
</gene>
<protein>
    <submittedName>
        <fullName evidence="2">Uncharacterized protein</fullName>
    </submittedName>
</protein>
<dbReference type="RefSeq" id="WP_191754790.1">
    <property type="nucleotide sequence ID" value="NZ_JACSQM010000007.1"/>
</dbReference>
<feature type="compositionally biased region" description="Low complexity" evidence="1">
    <location>
        <begin position="125"/>
        <end position="145"/>
    </location>
</feature>
<feature type="compositionally biased region" description="Polar residues" evidence="1">
    <location>
        <begin position="26"/>
        <end position="35"/>
    </location>
</feature>
<dbReference type="Proteomes" id="UP000603641">
    <property type="component" value="Unassembled WGS sequence"/>
</dbReference>
<feature type="compositionally biased region" description="Low complexity" evidence="1">
    <location>
        <begin position="36"/>
        <end position="54"/>
    </location>
</feature>
<reference evidence="2 3" key="1">
    <citation type="submission" date="2020-08" db="EMBL/GenBank/DDBJ databases">
        <title>A Genomic Blueprint of the Chicken Gut Microbiome.</title>
        <authorList>
            <person name="Gilroy R."/>
            <person name="Ravi A."/>
            <person name="Getino M."/>
            <person name="Pursley I."/>
            <person name="Horton D.L."/>
            <person name="Alikhan N.-F."/>
            <person name="Baker D."/>
            <person name="Gharbi K."/>
            <person name="Hall N."/>
            <person name="Watson M."/>
            <person name="Adriaenssens E.M."/>
            <person name="Foster-Nyarko E."/>
            <person name="Jarju S."/>
            <person name="Secka A."/>
            <person name="Antonio M."/>
            <person name="Oren A."/>
            <person name="Chaudhuri R."/>
            <person name="La Ragione R.M."/>
            <person name="Hildebrand F."/>
            <person name="Pallen M.J."/>
        </authorList>
    </citation>
    <scope>NUCLEOTIDE SEQUENCE [LARGE SCALE GENOMIC DNA]</scope>
    <source>
        <strain evidence="2 3">Sa2CUA10</strain>
    </source>
</reference>
<feature type="compositionally biased region" description="Polar residues" evidence="1">
    <location>
        <begin position="146"/>
        <end position="157"/>
    </location>
</feature>
<keyword evidence="3" id="KW-1185">Reference proteome</keyword>